<dbReference type="Proteomes" id="UP000239001">
    <property type="component" value="Unassembled WGS sequence"/>
</dbReference>
<sequence length="64" mass="7119">MINKISVTGNISKIIKNGVVSILLARHEEIQKVLTNMDSLVFRSLVITQSLQVLKAVHICLFSI</sequence>
<comment type="caution">
    <text evidence="1">The sequence shown here is derived from an EMBL/GenBank/DDBJ whole genome shotgun (WGS) entry which is preliminary data.</text>
</comment>
<keyword evidence="2" id="KW-1185">Reference proteome</keyword>
<proteinExistence type="predicted"/>
<protein>
    <submittedName>
        <fullName evidence="1">Uncharacterized protein</fullName>
    </submittedName>
</protein>
<organism evidence="1 2">
    <name type="scientific">Aphanothece hegewaldii CCALA 016</name>
    <dbReference type="NCBI Taxonomy" id="2107694"/>
    <lineage>
        <taxon>Bacteria</taxon>
        <taxon>Bacillati</taxon>
        <taxon>Cyanobacteriota</taxon>
        <taxon>Cyanophyceae</taxon>
        <taxon>Oscillatoriophycideae</taxon>
        <taxon>Chroococcales</taxon>
        <taxon>Aphanothecaceae</taxon>
        <taxon>Aphanothece</taxon>
    </lineage>
</organism>
<dbReference type="AlphaFoldDB" id="A0A2T1LVK0"/>
<reference evidence="1 2" key="2">
    <citation type="submission" date="2018-03" db="EMBL/GenBank/DDBJ databases">
        <authorList>
            <person name="Keele B.F."/>
        </authorList>
    </citation>
    <scope>NUCLEOTIDE SEQUENCE [LARGE SCALE GENOMIC DNA]</scope>
    <source>
        <strain evidence="1 2">CCALA 016</strain>
    </source>
</reference>
<accession>A0A2T1LVK0</accession>
<dbReference type="EMBL" id="PXOH01000017">
    <property type="protein sequence ID" value="PSF35756.1"/>
    <property type="molecule type" value="Genomic_DNA"/>
</dbReference>
<name>A0A2T1LVK0_9CHRO</name>
<evidence type="ECO:0000313" key="1">
    <source>
        <dbReference type="EMBL" id="PSF35756.1"/>
    </source>
</evidence>
<reference evidence="1 2" key="1">
    <citation type="submission" date="2018-03" db="EMBL/GenBank/DDBJ databases">
        <title>The ancient ancestry and fast evolution of plastids.</title>
        <authorList>
            <person name="Moore K.R."/>
            <person name="Magnabosco C."/>
            <person name="Momper L."/>
            <person name="Gold D.A."/>
            <person name="Bosak T."/>
            <person name="Fournier G.P."/>
        </authorList>
    </citation>
    <scope>NUCLEOTIDE SEQUENCE [LARGE SCALE GENOMIC DNA]</scope>
    <source>
        <strain evidence="1 2">CCALA 016</strain>
    </source>
</reference>
<evidence type="ECO:0000313" key="2">
    <source>
        <dbReference type="Proteomes" id="UP000239001"/>
    </source>
</evidence>
<gene>
    <name evidence="1" type="ORF">C7H19_15125</name>
</gene>